<evidence type="ECO:0000256" key="3">
    <source>
        <dbReference type="SAM" id="Phobius"/>
    </source>
</evidence>
<comment type="caution">
    <text evidence="5">The sequence shown here is derived from an EMBL/GenBank/DDBJ whole genome shotgun (WGS) entry which is preliminary data.</text>
</comment>
<dbReference type="InterPro" id="IPR001926">
    <property type="entry name" value="TrpB-like_PALP"/>
</dbReference>
<gene>
    <name evidence="5" type="primary">cysK</name>
    <name evidence="5" type="ORF">GCM10007170_43350</name>
</gene>
<sequence>MNDSEGAFAGIGNTPLVELRRVAPANGARIFVKLEWANPTGSMKDRMARTAVEGAVRDGRLVPGGTVVEYTAGTTGISLAFACAVLGFGLHVVFSDAFSDEKRRTMLAFGATVEDVPSNNGAITEALIKQMIARAAEVSKQPGMWWCDQLNNHDAVTGYLPLGEEIWTQTKGRIDAFVHTVGTAHSIHGVTRALRAHNPDIRVFAVEPAESAVLSGQPTGPNRIEGIGIGFVPPLWEPDTVDGILTVSADEAMDMARRLARQEGLFAGTSSGANVVAALRTAERMGPGSTIVTILCDSGLRYLSTELYRSGTI</sequence>
<dbReference type="SUPFAM" id="SSF53686">
    <property type="entry name" value="Tryptophan synthase beta subunit-like PLP-dependent enzymes"/>
    <property type="match status" value="1"/>
</dbReference>
<evidence type="ECO:0000256" key="2">
    <source>
        <dbReference type="ARBA" id="ARBA00022898"/>
    </source>
</evidence>
<keyword evidence="6" id="KW-1185">Reference proteome</keyword>
<evidence type="ECO:0000313" key="5">
    <source>
        <dbReference type="EMBL" id="GGI02192.1"/>
    </source>
</evidence>
<evidence type="ECO:0000313" key="6">
    <source>
        <dbReference type="Proteomes" id="UP000643279"/>
    </source>
</evidence>
<proteinExistence type="predicted"/>
<feature type="domain" description="Tryptophan synthase beta chain-like PALP" evidence="4">
    <location>
        <begin position="10"/>
        <end position="297"/>
    </location>
</feature>
<dbReference type="Proteomes" id="UP000643279">
    <property type="component" value="Unassembled WGS sequence"/>
</dbReference>
<evidence type="ECO:0000256" key="1">
    <source>
        <dbReference type="ARBA" id="ARBA00001933"/>
    </source>
</evidence>
<dbReference type="CDD" id="cd01561">
    <property type="entry name" value="CBS_like"/>
    <property type="match status" value="1"/>
</dbReference>
<evidence type="ECO:0000259" key="4">
    <source>
        <dbReference type="Pfam" id="PF00291"/>
    </source>
</evidence>
<comment type="cofactor">
    <cofactor evidence="1">
        <name>pyridoxal 5'-phosphate</name>
        <dbReference type="ChEBI" id="CHEBI:597326"/>
    </cofactor>
</comment>
<name>A0ABQ2B0Y6_9MICC</name>
<keyword evidence="3" id="KW-1133">Transmembrane helix</keyword>
<keyword evidence="3" id="KW-0812">Transmembrane</keyword>
<dbReference type="Gene3D" id="3.40.50.1100">
    <property type="match status" value="2"/>
</dbReference>
<feature type="transmembrane region" description="Helical" evidence="3">
    <location>
        <begin position="70"/>
        <end position="94"/>
    </location>
</feature>
<dbReference type="PANTHER" id="PTHR10314">
    <property type="entry name" value="CYSTATHIONINE BETA-SYNTHASE"/>
    <property type="match status" value="1"/>
</dbReference>
<accession>A0ABQ2B0Y6</accession>
<reference evidence="6" key="1">
    <citation type="journal article" date="2019" name="Int. J. Syst. Evol. Microbiol.">
        <title>The Global Catalogue of Microorganisms (GCM) 10K type strain sequencing project: providing services to taxonomists for standard genome sequencing and annotation.</title>
        <authorList>
            <consortium name="The Broad Institute Genomics Platform"/>
            <consortium name="The Broad Institute Genome Sequencing Center for Infectious Disease"/>
            <person name="Wu L."/>
            <person name="Ma J."/>
        </authorList>
    </citation>
    <scope>NUCLEOTIDE SEQUENCE [LARGE SCALE GENOMIC DNA]</scope>
    <source>
        <strain evidence="6">CGMCC 1.12778</strain>
    </source>
</reference>
<keyword evidence="2" id="KW-0663">Pyridoxal phosphate</keyword>
<dbReference type="InterPro" id="IPR036052">
    <property type="entry name" value="TrpB-like_PALP_sf"/>
</dbReference>
<dbReference type="RefSeq" id="WP_188573579.1">
    <property type="nucleotide sequence ID" value="NZ_BMFW01000042.1"/>
</dbReference>
<dbReference type="Pfam" id="PF00291">
    <property type="entry name" value="PALP"/>
    <property type="match status" value="1"/>
</dbReference>
<protein>
    <submittedName>
        <fullName evidence="5">Cysteine synthase A</fullName>
    </submittedName>
</protein>
<dbReference type="InterPro" id="IPR050214">
    <property type="entry name" value="Cys_Synth/Cystath_Beta-Synth"/>
</dbReference>
<keyword evidence="3" id="KW-0472">Membrane</keyword>
<organism evidence="5 6">
    <name type="scientific">Arthrobacter liuii</name>
    <dbReference type="NCBI Taxonomy" id="1476996"/>
    <lineage>
        <taxon>Bacteria</taxon>
        <taxon>Bacillati</taxon>
        <taxon>Actinomycetota</taxon>
        <taxon>Actinomycetes</taxon>
        <taxon>Micrococcales</taxon>
        <taxon>Micrococcaceae</taxon>
        <taxon>Arthrobacter</taxon>
    </lineage>
</organism>
<dbReference type="EMBL" id="BMFW01000042">
    <property type="protein sequence ID" value="GGI02192.1"/>
    <property type="molecule type" value="Genomic_DNA"/>
</dbReference>